<evidence type="ECO:0000313" key="3">
    <source>
        <dbReference type="Proteomes" id="UP000324222"/>
    </source>
</evidence>
<evidence type="ECO:0000256" key="1">
    <source>
        <dbReference type="SAM" id="MobiDB-lite"/>
    </source>
</evidence>
<feature type="compositionally biased region" description="Basic and acidic residues" evidence="1">
    <location>
        <begin position="66"/>
        <end position="77"/>
    </location>
</feature>
<dbReference type="EMBL" id="VSRR010064285">
    <property type="protein sequence ID" value="MPC84046.1"/>
    <property type="molecule type" value="Genomic_DNA"/>
</dbReference>
<proteinExistence type="predicted"/>
<feature type="region of interest" description="Disordered" evidence="1">
    <location>
        <begin position="66"/>
        <end position="86"/>
    </location>
</feature>
<keyword evidence="3" id="KW-1185">Reference proteome</keyword>
<sequence length="86" mass="9565">MYVHKAEFCLTIQSDGSVRLAQTVLGDAAVRVEIVLRQVVDHQPHVGLIALLLGGGLVPRASWWEERERTRRNDSESNRSVGSVEV</sequence>
<reference evidence="2 3" key="1">
    <citation type="submission" date="2019-05" db="EMBL/GenBank/DDBJ databases">
        <title>Another draft genome of Portunus trituberculatus and its Hox gene families provides insights of decapod evolution.</title>
        <authorList>
            <person name="Jeong J.-H."/>
            <person name="Song I."/>
            <person name="Kim S."/>
            <person name="Choi T."/>
            <person name="Kim D."/>
            <person name="Ryu S."/>
            <person name="Kim W."/>
        </authorList>
    </citation>
    <scope>NUCLEOTIDE SEQUENCE [LARGE SCALE GENOMIC DNA]</scope>
    <source>
        <tissue evidence="2">Muscle</tissue>
    </source>
</reference>
<gene>
    <name evidence="2" type="ORF">E2C01_078770</name>
</gene>
<comment type="caution">
    <text evidence="2">The sequence shown here is derived from an EMBL/GenBank/DDBJ whole genome shotgun (WGS) entry which is preliminary data.</text>
</comment>
<name>A0A5B7IR15_PORTR</name>
<evidence type="ECO:0000313" key="2">
    <source>
        <dbReference type="EMBL" id="MPC84046.1"/>
    </source>
</evidence>
<accession>A0A5B7IR15</accession>
<dbReference type="AlphaFoldDB" id="A0A5B7IR15"/>
<dbReference type="Proteomes" id="UP000324222">
    <property type="component" value="Unassembled WGS sequence"/>
</dbReference>
<organism evidence="2 3">
    <name type="scientific">Portunus trituberculatus</name>
    <name type="common">Swimming crab</name>
    <name type="synonym">Neptunus trituberculatus</name>
    <dbReference type="NCBI Taxonomy" id="210409"/>
    <lineage>
        <taxon>Eukaryota</taxon>
        <taxon>Metazoa</taxon>
        <taxon>Ecdysozoa</taxon>
        <taxon>Arthropoda</taxon>
        <taxon>Crustacea</taxon>
        <taxon>Multicrustacea</taxon>
        <taxon>Malacostraca</taxon>
        <taxon>Eumalacostraca</taxon>
        <taxon>Eucarida</taxon>
        <taxon>Decapoda</taxon>
        <taxon>Pleocyemata</taxon>
        <taxon>Brachyura</taxon>
        <taxon>Eubrachyura</taxon>
        <taxon>Portunoidea</taxon>
        <taxon>Portunidae</taxon>
        <taxon>Portuninae</taxon>
        <taxon>Portunus</taxon>
    </lineage>
</organism>
<protein>
    <submittedName>
        <fullName evidence="2">Uncharacterized protein</fullName>
    </submittedName>
</protein>